<protein>
    <submittedName>
        <fullName evidence="2">Uncharacterized protein</fullName>
    </submittedName>
</protein>
<organism evidence="2 3">
    <name type="scientific">Micromonospora echinofusca</name>
    <dbReference type="NCBI Taxonomy" id="47858"/>
    <lineage>
        <taxon>Bacteria</taxon>
        <taxon>Bacillati</taxon>
        <taxon>Actinomycetota</taxon>
        <taxon>Actinomycetes</taxon>
        <taxon>Micromonosporales</taxon>
        <taxon>Micromonosporaceae</taxon>
        <taxon>Micromonospora</taxon>
    </lineage>
</organism>
<gene>
    <name evidence="2" type="ORF">GSF22_14860</name>
</gene>
<evidence type="ECO:0000313" key="3">
    <source>
        <dbReference type="Proteomes" id="UP000823521"/>
    </source>
</evidence>
<accession>A0ABS3VRV4</accession>
<dbReference type="Proteomes" id="UP000823521">
    <property type="component" value="Unassembled WGS sequence"/>
</dbReference>
<feature type="non-terminal residue" evidence="2">
    <location>
        <position position="183"/>
    </location>
</feature>
<evidence type="ECO:0000256" key="1">
    <source>
        <dbReference type="SAM" id="MobiDB-lite"/>
    </source>
</evidence>
<name>A0ABS3VRV4_MICEH</name>
<sequence>MDAAPAAHTDTAAAGPADRAAPGRSDAGMPPAGPPAWAVLPPIQRVVPDEPRLLRPESFTASLAAWRDPSYLAPLGHTVGDAEPAGTLHGAAVPLADPPPSADSPPLPLASPPHRPAPVRVQRLAGPATPLLTAPAPTPTRHLPAIDPTPPTTPLPDAPTAAEVPPIEVPPTATESVDAPTLG</sequence>
<dbReference type="EMBL" id="WVUH01000113">
    <property type="protein sequence ID" value="MBO4207280.1"/>
    <property type="molecule type" value="Genomic_DNA"/>
</dbReference>
<feature type="region of interest" description="Disordered" evidence="1">
    <location>
        <begin position="82"/>
        <end position="183"/>
    </location>
</feature>
<comment type="caution">
    <text evidence="2">The sequence shown here is derived from an EMBL/GenBank/DDBJ whole genome shotgun (WGS) entry which is preliminary data.</text>
</comment>
<evidence type="ECO:0000313" key="2">
    <source>
        <dbReference type="EMBL" id="MBO4207280.1"/>
    </source>
</evidence>
<proteinExistence type="predicted"/>
<feature type="compositionally biased region" description="Pro residues" evidence="1">
    <location>
        <begin position="147"/>
        <end position="157"/>
    </location>
</feature>
<reference evidence="2 3" key="1">
    <citation type="submission" date="2019-12" db="EMBL/GenBank/DDBJ databases">
        <title>Whole genome sequencing of endophytic Actinobacterium Micromonospora sp. MPMI6T.</title>
        <authorList>
            <person name="Evv R."/>
            <person name="Podile A.R."/>
        </authorList>
    </citation>
    <scope>NUCLEOTIDE SEQUENCE [LARGE SCALE GENOMIC DNA]</scope>
    <source>
        <strain evidence="2 3">MPMI6</strain>
    </source>
</reference>
<keyword evidence="3" id="KW-1185">Reference proteome</keyword>
<feature type="compositionally biased region" description="Pro residues" evidence="1">
    <location>
        <begin position="96"/>
        <end position="116"/>
    </location>
</feature>
<feature type="compositionally biased region" description="Low complexity" evidence="1">
    <location>
        <begin position="124"/>
        <end position="146"/>
    </location>
</feature>
<feature type="region of interest" description="Disordered" evidence="1">
    <location>
        <begin position="1"/>
        <end position="38"/>
    </location>
</feature>